<dbReference type="EMBL" id="KR029585">
    <property type="protein sequence ID" value="AKH46657.1"/>
    <property type="molecule type" value="Genomic_DNA"/>
</dbReference>
<keyword evidence="2" id="KW-0472">Membrane</keyword>
<proteinExistence type="predicted"/>
<protein>
    <submittedName>
        <fullName evidence="3">Cellulase</fullName>
    </submittedName>
</protein>
<sequence>MERERDAPRDAAKVLRLEAAKVTGWAVSHSLTLCTCVIAIFVVAASVQATLTHCIGAALPGCRSAVAIAQVEPERAVVPEHAAHLAEHLDHARDERLRGTLKPELAIDAIVPQTPVRRRRDARLNASRLHSGEHVERVAGSDAPPHIANQFTGCWSTTSRFPRCRSRHRARAPDMSNSRPASPFVNALPRGMCTRHFSSARICAGDAGCCRHGASALHAHRPPFCNTRFSATVSAMSFCPQSHTREGGSVLDRGSNTARHSP</sequence>
<name>A0A0F7L551_9VIRU</name>
<reference evidence="3" key="1">
    <citation type="journal article" date="2015" name="Front. Microbiol.">
        <title>Combining genomic sequencing methods to explore viral diversity and reveal potential virus-host interactions.</title>
        <authorList>
            <person name="Chow C.E."/>
            <person name="Winget D.M."/>
            <person name="White R.A.III."/>
            <person name="Hallam S.J."/>
            <person name="Suttle C.A."/>
        </authorList>
    </citation>
    <scope>NUCLEOTIDE SEQUENCE</scope>
    <source>
        <strain evidence="3">Anoxic2_1</strain>
    </source>
</reference>
<evidence type="ECO:0000256" key="2">
    <source>
        <dbReference type="SAM" id="Phobius"/>
    </source>
</evidence>
<evidence type="ECO:0000256" key="1">
    <source>
        <dbReference type="SAM" id="MobiDB-lite"/>
    </source>
</evidence>
<accession>A0A0F7L551</accession>
<keyword evidence="2" id="KW-1133">Transmembrane helix</keyword>
<evidence type="ECO:0000313" key="3">
    <source>
        <dbReference type="EMBL" id="AKH46657.1"/>
    </source>
</evidence>
<feature type="transmembrane region" description="Helical" evidence="2">
    <location>
        <begin position="22"/>
        <end position="45"/>
    </location>
</feature>
<reference evidence="3" key="2">
    <citation type="submission" date="2015-03" db="EMBL/GenBank/DDBJ databases">
        <authorList>
            <person name="Chow C.-E.T."/>
            <person name="Winget D.M."/>
            <person name="White R.A.III."/>
            <person name="Hallam S.J."/>
            <person name="Suttle C.A."/>
        </authorList>
    </citation>
    <scope>NUCLEOTIDE SEQUENCE</scope>
    <source>
        <strain evidence="3">Anoxic2_1</strain>
    </source>
</reference>
<feature type="region of interest" description="Disordered" evidence="1">
    <location>
        <begin position="242"/>
        <end position="262"/>
    </location>
</feature>
<organism evidence="3">
    <name type="scientific">uncultured marine virus</name>
    <dbReference type="NCBI Taxonomy" id="186617"/>
    <lineage>
        <taxon>Viruses</taxon>
        <taxon>environmental samples</taxon>
    </lineage>
</organism>
<keyword evidence="2" id="KW-0812">Transmembrane</keyword>